<keyword evidence="1" id="KW-1185">Reference proteome</keyword>
<dbReference type="Proteomes" id="UP000887578">
    <property type="component" value="Unplaced"/>
</dbReference>
<proteinExistence type="predicted"/>
<dbReference type="WBParaSite" id="PDA_v2.g25480.t1">
    <property type="protein sequence ID" value="PDA_v2.g25480.t1"/>
    <property type="gene ID" value="PDA_v2.g25480"/>
</dbReference>
<name>A0A914Q8S3_9BILA</name>
<organism evidence="1 2">
    <name type="scientific">Panagrolaimus davidi</name>
    <dbReference type="NCBI Taxonomy" id="227884"/>
    <lineage>
        <taxon>Eukaryota</taxon>
        <taxon>Metazoa</taxon>
        <taxon>Ecdysozoa</taxon>
        <taxon>Nematoda</taxon>
        <taxon>Chromadorea</taxon>
        <taxon>Rhabditida</taxon>
        <taxon>Tylenchina</taxon>
        <taxon>Panagrolaimomorpha</taxon>
        <taxon>Panagrolaimoidea</taxon>
        <taxon>Panagrolaimidae</taxon>
        <taxon>Panagrolaimus</taxon>
    </lineage>
</organism>
<reference evidence="2" key="1">
    <citation type="submission" date="2022-11" db="UniProtKB">
        <authorList>
            <consortium name="WormBaseParasite"/>
        </authorList>
    </citation>
    <scope>IDENTIFICATION</scope>
</reference>
<evidence type="ECO:0000313" key="1">
    <source>
        <dbReference type="Proteomes" id="UP000887578"/>
    </source>
</evidence>
<dbReference type="AlphaFoldDB" id="A0A914Q8S3"/>
<sequence length="280" mass="32504">MEISVSKIPINQEIKFKKSDLKALKKPHSYLSSFFYCVCNISNVKYFISIYPNLFPGQILIHLYVISGNAIWIETELEYSITSANFSKNIKWNCKKFEKSDSWIRVNRDSFDTKKNIFNKNDEIVVKINGFFKIGLQNKKSAHPISIQMKIKEKDLKEAKMKNAFLKSKKFKLSSDSDIKYFLEIDPDFNGGKTWLFFYLTPKIEAKLNLNFSIKSQNCSNFSNYDEYCSTYICTIEDLFNPNKGYFIDGEMILKITGNVLIENASIETSNEKNVISTKK</sequence>
<accession>A0A914Q8S3</accession>
<evidence type="ECO:0000313" key="2">
    <source>
        <dbReference type="WBParaSite" id="PDA_v2.g25480.t1"/>
    </source>
</evidence>
<protein>
    <submittedName>
        <fullName evidence="2">MATH domain-containing protein</fullName>
    </submittedName>
</protein>